<protein>
    <submittedName>
        <fullName evidence="2">Uncharacterized protein</fullName>
    </submittedName>
</protein>
<comment type="caution">
    <text evidence="2">The sequence shown here is derived from an EMBL/GenBank/DDBJ whole genome shotgun (WGS) entry which is preliminary data.</text>
</comment>
<dbReference type="PANTHER" id="PTHR21732:SF0">
    <property type="entry name" value="MYB_SANT-LIKE DNA-BINDING DOMAIN-CONTAINING PROTEIN 4"/>
    <property type="match status" value="1"/>
</dbReference>
<dbReference type="EMBL" id="JAPTMU010000028">
    <property type="protein sequence ID" value="KAJ4923560.1"/>
    <property type="molecule type" value="Genomic_DNA"/>
</dbReference>
<organism evidence="2 3">
    <name type="scientific">Pogonophryne albipinna</name>
    <dbReference type="NCBI Taxonomy" id="1090488"/>
    <lineage>
        <taxon>Eukaryota</taxon>
        <taxon>Metazoa</taxon>
        <taxon>Chordata</taxon>
        <taxon>Craniata</taxon>
        <taxon>Vertebrata</taxon>
        <taxon>Euteleostomi</taxon>
        <taxon>Actinopterygii</taxon>
        <taxon>Neopterygii</taxon>
        <taxon>Teleostei</taxon>
        <taxon>Neoteleostei</taxon>
        <taxon>Acanthomorphata</taxon>
        <taxon>Eupercaria</taxon>
        <taxon>Perciformes</taxon>
        <taxon>Notothenioidei</taxon>
        <taxon>Pogonophryne</taxon>
    </lineage>
</organism>
<gene>
    <name evidence="2" type="ORF">JOQ06_004098</name>
</gene>
<evidence type="ECO:0000256" key="1">
    <source>
        <dbReference type="SAM" id="MobiDB-lite"/>
    </source>
</evidence>
<keyword evidence="3" id="KW-1185">Reference proteome</keyword>
<dbReference type="PANTHER" id="PTHR21732">
    <property type="entry name" value="MYB/SANT-LIKE DNA-BINDING DOMAIN-CONTAINING PROTEIN 4"/>
    <property type="match status" value="1"/>
</dbReference>
<accession>A0AAD6AFD5</accession>
<sequence length="457" mass="51782">MWFGRSGASQTGTIVTADGRDLEIVQSYQYLGFWIDSNLSFSEHLSKIQTKVKARLSFPYRTRSSFTSSAKLSLVQMTVLPLFHYGDTIYRSGCKGALDHLDVLYHSAIRFATNAPYRTHHCDLYSLANWPSLETRCNIHWLMGHKPTLDPWQFGETASESQRTDTVPRTKNHRSNLSPGGHLKNPSEPLRCDLLMEFRENLLHPPEAEEQSKHPGILRVIRLSTTSPGELSLLVSAMQVSLLVSAMQVSLLVSAMQVSLLVSAMQVSLLVSAMQVSLLVSAMQVSLLVSAMQVSLLVSAMQLMRSLSLVECVRLRLNTNTNRLNTNTNRLNTNTNRLNTNTNRLNTNTNRLNTNTNRLNTNTNRLNTNTNRLNTNTNRLNTNTNRLNTNTNRLNTNTNRLNTNTNRLNTNTNRLNTNTNRLNTNTNRLNTNTNRLNTNTNRLNTNTNLLIFRLWKR</sequence>
<dbReference type="InterPro" id="IPR026162">
    <property type="entry name" value="MSANTD4"/>
</dbReference>
<evidence type="ECO:0000313" key="3">
    <source>
        <dbReference type="Proteomes" id="UP001219934"/>
    </source>
</evidence>
<dbReference type="Proteomes" id="UP001219934">
    <property type="component" value="Unassembled WGS sequence"/>
</dbReference>
<proteinExistence type="predicted"/>
<dbReference type="SUPFAM" id="SSF57997">
    <property type="entry name" value="Tropomyosin"/>
    <property type="match status" value="1"/>
</dbReference>
<reference evidence="2" key="1">
    <citation type="submission" date="2022-11" db="EMBL/GenBank/DDBJ databases">
        <title>Chromosome-level genome of Pogonophryne albipinna.</title>
        <authorList>
            <person name="Jo E."/>
        </authorList>
    </citation>
    <scope>NUCLEOTIDE SEQUENCE</scope>
    <source>
        <strain evidence="2">SGF0006</strain>
        <tissue evidence="2">Muscle</tissue>
    </source>
</reference>
<dbReference type="AlphaFoldDB" id="A0AAD6AFD5"/>
<evidence type="ECO:0000313" key="2">
    <source>
        <dbReference type="EMBL" id="KAJ4923560.1"/>
    </source>
</evidence>
<name>A0AAD6AFD5_9TELE</name>
<dbReference type="Gene3D" id="1.10.287.950">
    <property type="entry name" value="Methyl-accepting chemotaxis protein"/>
    <property type="match status" value="1"/>
</dbReference>
<feature type="non-terminal residue" evidence="2">
    <location>
        <position position="457"/>
    </location>
</feature>
<feature type="region of interest" description="Disordered" evidence="1">
    <location>
        <begin position="157"/>
        <end position="187"/>
    </location>
</feature>